<feature type="transmembrane region" description="Helical" evidence="1">
    <location>
        <begin position="264"/>
        <end position="283"/>
    </location>
</feature>
<dbReference type="EC" id="2.3.1.-" evidence="3"/>
<feature type="transmembrane region" description="Helical" evidence="1">
    <location>
        <begin position="12"/>
        <end position="30"/>
    </location>
</feature>
<evidence type="ECO:0000313" key="4">
    <source>
        <dbReference type="Proteomes" id="UP001595384"/>
    </source>
</evidence>
<feature type="transmembrane region" description="Helical" evidence="1">
    <location>
        <begin position="234"/>
        <end position="252"/>
    </location>
</feature>
<feature type="transmembrane region" description="Helical" evidence="1">
    <location>
        <begin position="36"/>
        <end position="53"/>
    </location>
</feature>
<evidence type="ECO:0000256" key="1">
    <source>
        <dbReference type="SAM" id="Phobius"/>
    </source>
</evidence>
<dbReference type="GO" id="GO:0016746">
    <property type="term" value="F:acyltransferase activity"/>
    <property type="evidence" value="ECO:0007669"/>
    <property type="project" value="UniProtKB-KW"/>
</dbReference>
<dbReference type="EMBL" id="JBHRSE010000069">
    <property type="protein sequence ID" value="MFC3024393.1"/>
    <property type="molecule type" value="Genomic_DNA"/>
</dbReference>
<evidence type="ECO:0000259" key="2">
    <source>
        <dbReference type="Pfam" id="PF01757"/>
    </source>
</evidence>
<dbReference type="RefSeq" id="WP_123015803.1">
    <property type="nucleotide sequence ID" value="NZ_AP024911.1"/>
</dbReference>
<feature type="non-terminal residue" evidence="3">
    <location>
        <position position="324"/>
    </location>
</feature>
<gene>
    <name evidence="3" type="ORF">ACFODT_11215</name>
</gene>
<sequence>MRDIRIDTLRFIGLSMIIFAHVNPPGILFQLRNFDVPLMVLVAGMSFGISYKIRESYTSYCIKRFKRLVAPVWLFLTVYFIATFLYNPSHPDLSASKLLTSYGLVSGIGYVWIIRVFVMVALVSPFIYQIHKKVKSDAAYFSYIGLLFIVFEIIRYITIPYADQIVFKLIFLVSHYIIPYSLIFALGLRMLNLQSKNLQVLALVNLTIFTFIAIALYVINGEIIPTQQYKYPPSYYYFSYAIFVASVLCLLASKINTLVTHFKLNYLVYFIAKNSIWVYLWHIPFVKFLSVDNFLIKYVLVYPRIQLRSATLSNIKKLKPSPQI</sequence>
<dbReference type="Pfam" id="PF01757">
    <property type="entry name" value="Acyl_transf_3"/>
    <property type="match status" value="1"/>
</dbReference>
<proteinExistence type="predicted"/>
<feature type="transmembrane region" description="Helical" evidence="1">
    <location>
        <begin position="200"/>
        <end position="219"/>
    </location>
</feature>
<keyword evidence="1" id="KW-0472">Membrane</keyword>
<dbReference type="Proteomes" id="UP001595384">
    <property type="component" value="Unassembled WGS sequence"/>
</dbReference>
<keyword evidence="1" id="KW-1133">Transmembrane helix</keyword>
<evidence type="ECO:0000313" key="3">
    <source>
        <dbReference type="EMBL" id="MFC3024393.1"/>
    </source>
</evidence>
<accession>A0ABV7CC07</accession>
<comment type="caution">
    <text evidence="3">The sequence shown here is derived from an EMBL/GenBank/DDBJ whole genome shotgun (WGS) entry which is preliminary data.</text>
</comment>
<protein>
    <submittedName>
        <fullName evidence="3">Acyltransferase</fullName>
        <ecNumber evidence="3">2.3.1.-</ecNumber>
    </submittedName>
</protein>
<feature type="transmembrane region" description="Helical" evidence="1">
    <location>
        <begin position="107"/>
        <end position="128"/>
    </location>
</feature>
<feature type="transmembrane region" description="Helical" evidence="1">
    <location>
        <begin position="165"/>
        <end position="188"/>
    </location>
</feature>
<feature type="transmembrane region" description="Helical" evidence="1">
    <location>
        <begin position="65"/>
        <end position="87"/>
    </location>
</feature>
<organism evidence="3 4">
    <name type="scientific">Vibrio zhugei</name>
    <dbReference type="NCBI Taxonomy" id="2479546"/>
    <lineage>
        <taxon>Bacteria</taxon>
        <taxon>Pseudomonadati</taxon>
        <taxon>Pseudomonadota</taxon>
        <taxon>Gammaproteobacteria</taxon>
        <taxon>Vibrionales</taxon>
        <taxon>Vibrionaceae</taxon>
        <taxon>Vibrio</taxon>
    </lineage>
</organism>
<feature type="transmembrane region" description="Helical" evidence="1">
    <location>
        <begin position="140"/>
        <end position="159"/>
    </location>
</feature>
<feature type="domain" description="Acyltransferase 3" evidence="2">
    <location>
        <begin position="5"/>
        <end position="290"/>
    </location>
</feature>
<name>A0ABV7CC07_9VIBR</name>
<keyword evidence="4" id="KW-1185">Reference proteome</keyword>
<reference evidence="4" key="1">
    <citation type="journal article" date="2019" name="Int. J. Syst. Evol. Microbiol.">
        <title>The Global Catalogue of Microorganisms (GCM) 10K type strain sequencing project: providing services to taxonomists for standard genome sequencing and annotation.</title>
        <authorList>
            <consortium name="The Broad Institute Genomics Platform"/>
            <consortium name="The Broad Institute Genome Sequencing Center for Infectious Disease"/>
            <person name="Wu L."/>
            <person name="Ma J."/>
        </authorList>
    </citation>
    <scope>NUCLEOTIDE SEQUENCE [LARGE SCALE GENOMIC DNA]</scope>
    <source>
        <strain evidence="4">KCTC 62784</strain>
    </source>
</reference>
<keyword evidence="3" id="KW-0012">Acyltransferase</keyword>
<keyword evidence="1" id="KW-0812">Transmembrane</keyword>
<dbReference type="InterPro" id="IPR002656">
    <property type="entry name" value="Acyl_transf_3_dom"/>
</dbReference>
<keyword evidence="3" id="KW-0808">Transferase</keyword>